<feature type="signal peptide" evidence="1">
    <location>
        <begin position="1"/>
        <end position="26"/>
    </location>
</feature>
<organism evidence="3 4">
    <name type="scientific">Rufibacter roseus</name>
    <dbReference type="NCBI Taxonomy" id="1567108"/>
    <lineage>
        <taxon>Bacteria</taxon>
        <taxon>Pseudomonadati</taxon>
        <taxon>Bacteroidota</taxon>
        <taxon>Cytophagia</taxon>
        <taxon>Cytophagales</taxon>
        <taxon>Hymenobacteraceae</taxon>
        <taxon>Rufibacter</taxon>
    </lineage>
</organism>
<evidence type="ECO:0000256" key="1">
    <source>
        <dbReference type="SAM" id="SignalP"/>
    </source>
</evidence>
<keyword evidence="4" id="KW-1185">Reference proteome</keyword>
<dbReference type="EMBL" id="JBHSYQ010000003">
    <property type="protein sequence ID" value="MFC6997759.1"/>
    <property type="molecule type" value="Genomic_DNA"/>
</dbReference>
<sequence>MVKPLHKLGFLLAAGLSLVNGLDAFAQTNPAPQTLPYEQNFNSMGSAGTTLPAGVAAWVSPAKNSKEAALTTTVSADASISAVTTTQTSSSSVYNYYNNENNQLYIQLTGNSTTGASVLATAINTTNYSDVTVAYEINLIHDQPRSAGVTLQYRVGETGDWIEVADSDYSSVDRVANAKQEISVTLPDAAENQPIVQLRWVTYEVVVSGASGGRDGLGFDNIVINGSTTTGVKEFGAGNIGLYPNPTTSVAKLQLPASLAAKGNVGLTVYSLDGKVLLKAAGSEQTLNAELAQKLTAAAAGIYLVRIDGNGESFQTRIIKN</sequence>
<name>A0ABW2DIW5_9BACT</name>
<protein>
    <submittedName>
        <fullName evidence="3">T9SS type A sorting domain-containing protein</fullName>
    </submittedName>
</protein>
<gene>
    <name evidence="3" type="ORF">ACFQHR_08980</name>
</gene>
<evidence type="ECO:0000259" key="2">
    <source>
        <dbReference type="Pfam" id="PF18962"/>
    </source>
</evidence>
<dbReference type="RefSeq" id="WP_066618598.1">
    <property type="nucleotide sequence ID" value="NZ_JBHSYQ010000003.1"/>
</dbReference>
<feature type="domain" description="Secretion system C-terminal sorting" evidence="2">
    <location>
        <begin position="242"/>
        <end position="319"/>
    </location>
</feature>
<dbReference type="NCBIfam" id="TIGR04183">
    <property type="entry name" value="Por_Secre_tail"/>
    <property type="match status" value="1"/>
</dbReference>
<feature type="chain" id="PRO_5047540667" evidence="1">
    <location>
        <begin position="27"/>
        <end position="321"/>
    </location>
</feature>
<dbReference type="Gene3D" id="2.60.120.260">
    <property type="entry name" value="Galactose-binding domain-like"/>
    <property type="match status" value="1"/>
</dbReference>
<evidence type="ECO:0000313" key="4">
    <source>
        <dbReference type="Proteomes" id="UP001596405"/>
    </source>
</evidence>
<dbReference type="Proteomes" id="UP001596405">
    <property type="component" value="Unassembled WGS sequence"/>
</dbReference>
<proteinExistence type="predicted"/>
<dbReference type="Pfam" id="PF18962">
    <property type="entry name" value="Por_Secre_tail"/>
    <property type="match status" value="1"/>
</dbReference>
<dbReference type="InterPro" id="IPR026444">
    <property type="entry name" value="Secre_tail"/>
</dbReference>
<comment type="caution">
    <text evidence="3">The sequence shown here is derived from an EMBL/GenBank/DDBJ whole genome shotgun (WGS) entry which is preliminary data.</text>
</comment>
<accession>A0ABW2DIW5</accession>
<keyword evidence="1" id="KW-0732">Signal</keyword>
<reference evidence="4" key="1">
    <citation type="journal article" date="2019" name="Int. J. Syst. Evol. Microbiol.">
        <title>The Global Catalogue of Microorganisms (GCM) 10K type strain sequencing project: providing services to taxonomists for standard genome sequencing and annotation.</title>
        <authorList>
            <consortium name="The Broad Institute Genomics Platform"/>
            <consortium name="The Broad Institute Genome Sequencing Center for Infectious Disease"/>
            <person name="Wu L."/>
            <person name="Ma J."/>
        </authorList>
    </citation>
    <scope>NUCLEOTIDE SEQUENCE [LARGE SCALE GENOMIC DNA]</scope>
    <source>
        <strain evidence="4">CGMCC 4.7393</strain>
    </source>
</reference>
<evidence type="ECO:0000313" key="3">
    <source>
        <dbReference type="EMBL" id="MFC6997759.1"/>
    </source>
</evidence>